<evidence type="ECO:0000313" key="13">
    <source>
        <dbReference type="Proteomes" id="UP001163046"/>
    </source>
</evidence>
<keyword evidence="8" id="KW-0325">Glycoprotein</keyword>
<evidence type="ECO:0000256" key="4">
    <source>
        <dbReference type="ARBA" id="ARBA00022989"/>
    </source>
</evidence>
<feature type="transmembrane region" description="Helical" evidence="10">
    <location>
        <begin position="173"/>
        <end position="197"/>
    </location>
</feature>
<dbReference type="InterPro" id="IPR000276">
    <property type="entry name" value="GPCR_Rhodpsn"/>
</dbReference>
<dbReference type="PRINTS" id="PR00237">
    <property type="entry name" value="GPCRRHODOPSN"/>
</dbReference>
<dbReference type="PANTHER" id="PTHR24246:SF27">
    <property type="entry name" value="ADENOSINE RECEPTOR, ISOFORM A"/>
    <property type="match status" value="1"/>
</dbReference>
<organism evidence="12 13">
    <name type="scientific">Desmophyllum pertusum</name>
    <dbReference type="NCBI Taxonomy" id="174260"/>
    <lineage>
        <taxon>Eukaryota</taxon>
        <taxon>Metazoa</taxon>
        <taxon>Cnidaria</taxon>
        <taxon>Anthozoa</taxon>
        <taxon>Hexacorallia</taxon>
        <taxon>Scleractinia</taxon>
        <taxon>Caryophylliina</taxon>
        <taxon>Caryophylliidae</taxon>
        <taxon>Desmophyllum</taxon>
    </lineage>
</organism>
<feature type="transmembrane region" description="Helical" evidence="10">
    <location>
        <begin position="71"/>
        <end position="90"/>
    </location>
</feature>
<dbReference type="PANTHER" id="PTHR24246">
    <property type="entry name" value="OLFACTORY RECEPTOR AND ADENOSINE RECEPTOR"/>
    <property type="match status" value="1"/>
</dbReference>
<keyword evidence="4 10" id="KW-1133">Transmembrane helix</keyword>
<feature type="transmembrane region" description="Helical" evidence="10">
    <location>
        <begin position="24"/>
        <end position="51"/>
    </location>
</feature>
<evidence type="ECO:0000256" key="9">
    <source>
        <dbReference type="ARBA" id="ARBA00023224"/>
    </source>
</evidence>
<proteinExistence type="predicted"/>
<comment type="caution">
    <text evidence="12">The sequence shown here is derived from an EMBL/GenBank/DDBJ whole genome shotgun (WGS) entry which is preliminary data.</text>
</comment>
<dbReference type="Gene3D" id="1.20.1070.10">
    <property type="entry name" value="Rhodopsin 7-helix transmembrane proteins"/>
    <property type="match status" value="1"/>
</dbReference>
<dbReference type="Proteomes" id="UP001163046">
    <property type="component" value="Unassembled WGS sequence"/>
</dbReference>
<name>A0A9W9ZCL7_9CNID</name>
<feature type="domain" description="G-protein coupled receptors family 1 profile" evidence="11">
    <location>
        <begin position="42"/>
        <end position="286"/>
    </location>
</feature>
<dbReference type="AlphaFoldDB" id="A0A9W9ZCL7"/>
<evidence type="ECO:0000256" key="7">
    <source>
        <dbReference type="ARBA" id="ARBA00023170"/>
    </source>
</evidence>
<keyword evidence="9" id="KW-0807">Transducer</keyword>
<comment type="subcellular location">
    <subcellularLocation>
        <location evidence="1">Cell membrane</location>
        <topology evidence="1">Multi-pass membrane protein</topology>
    </subcellularLocation>
</comment>
<evidence type="ECO:0000256" key="3">
    <source>
        <dbReference type="ARBA" id="ARBA00022692"/>
    </source>
</evidence>
<dbReference type="GO" id="GO:0004930">
    <property type="term" value="F:G protein-coupled receptor activity"/>
    <property type="evidence" value="ECO:0007669"/>
    <property type="project" value="UniProtKB-KW"/>
</dbReference>
<feature type="transmembrane region" description="Helical" evidence="10">
    <location>
        <begin position="267"/>
        <end position="288"/>
    </location>
</feature>
<feature type="transmembrane region" description="Helical" evidence="10">
    <location>
        <begin position="226"/>
        <end position="247"/>
    </location>
</feature>
<keyword evidence="13" id="KW-1185">Reference proteome</keyword>
<dbReference type="PROSITE" id="PS50262">
    <property type="entry name" value="G_PROTEIN_RECEP_F1_2"/>
    <property type="match status" value="1"/>
</dbReference>
<keyword evidence="3 10" id="KW-0812">Transmembrane</keyword>
<gene>
    <name evidence="12" type="ORF">OS493_017615</name>
</gene>
<keyword evidence="5" id="KW-0297">G-protein coupled receptor</keyword>
<protein>
    <recommendedName>
        <fullName evidence="11">G-protein coupled receptors family 1 profile domain-containing protein</fullName>
    </recommendedName>
</protein>
<evidence type="ECO:0000259" key="11">
    <source>
        <dbReference type="PROSITE" id="PS50262"/>
    </source>
</evidence>
<evidence type="ECO:0000256" key="8">
    <source>
        <dbReference type="ARBA" id="ARBA00023180"/>
    </source>
</evidence>
<evidence type="ECO:0000256" key="6">
    <source>
        <dbReference type="ARBA" id="ARBA00023136"/>
    </source>
</evidence>
<evidence type="ECO:0000256" key="10">
    <source>
        <dbReference type="SAM" id="Phobius"/>
    </source>
</evidence>
<sequence length="325" mass="36933">MHVQNTSFSHIYEIWNFLERDQSLALAVGVAMTVMSPLIVLGNTLIILVVWKDPLRNLRSFTSSIILQSMAIADFLVGSILCPLHSYWSLVTAAGDEPLFSVFVPLAINAILISVSVGHVTLLAIDRLFALLTPLQYRVKVTNRRVTIAVNTIWGYALVFGVSHAVLDDYFVIFSIIYTAQVLVAVSVIICINLVILCHFRKDTTRNENSMVAVPIRHFYQREKHLCKAIALIVCASLVCFTPWLVIESLLYYCMLCRPNLDSLMKGLAFSSILIYINSVLNPFLYSWRLTRFRDSLKRLLSKGPHIVLRQQPEQRELEQFDTRL</sequence>
<dbReference type="GO" id="GO:0005886">
    <property type="term" value="C:plasma membrane"/>
    <property type="evidence" value="ECO:0007669"/>
    <property type="project" value="UniProtKB-SubCell"/>
</dbReference>
<feature type="transmembrane region" description="Helical" evidence="10">
    <location>
        <begin position="102"/>
        <end position="125"/>
    </location>
</feature>
<feature type="transmembrane region" description="Helical" evidence="10">
    <location>
        <begin position="146"/>
        <end position="167"/>
    </location>
</feature>
<dbReference type="OrthoDB" id="5965778at2759"/>
<dbReference type="EMBL" id="MU826359">
    <property type="protein sequence ID" value="KAJ7379117.1"/>
    <property type="molecule type" value="Genomic_DNA"/>
</dbReference>
<dbReference type="SUPFAM" id="SSF81321">
    <property type="entry name" value="Family A G protein-coupled receptor-like"/>
    <property type="match status" value="1"/>
</dbReference>
<keyword evidence="7" id="KW-0675">Receptor</keyword>
<dbReference type="CDD" id="cd00637">
    <property type="entry name" value="7tm_classA_rhodopsin-like"/>
    <property type="match status" value="1"/>
</dbReference>
<reference evidence="12" key="1">
    <citation type="submission" date="2023-01" db="EMBL/GenBank/DDBJ databases">
        <title>Genome assembly of the deep-sea coral Lophelia pertusa.</title>
        <authorList>
            <person name="Herrera S."/>
            <person name="Cordes E."/>
        </authorList>
    </citation>
    <scope>NUCLEOTIDE SEQUENCE</scope>
    <source>
        <strain evidence="12">USNM1676648</strain>
        <tissue evidence="12">Polyp</tissue>
    </source>
</reference>
<evidence type="ECO:0000256" key="1">
    <source>
        <dbReference type="ARBA" id="ARBA00004651"/>
    </source>
</evidence>
<accession>A0A9W9ZCL7</accession>
<dbReference type="Pfam" id="PF00001">
    <property type="entry name" value="7tm_1"/>
    <property type="match status" value="1"/>
</dbReference>
<evidence type="ECO:0000256" key="5">
    <source>
        <dbReference type="ARBA" id="ARBA00023040"/>
    </source>
</evidence>
<keyword evidence="2" id="KW-1003">Cell membrane</keyword>
<evidence type="ECO:0000256" key="2">
    <source>
        <dbReference type="ARBA" id="ARBA00022475"/>
    </source>
</evidence>
<dbReference type="InterPro" id="IPR017452">
    <property type="entry name" value="GPCR_Rhodpsn_7TM"/>
</dbReference>
<keyword evidence="6 10" id="KW-0472">Membrane</keyword>
<evidence type="ECO:0000313" key="12">
    <source>
        <dbReference type="EMBL" id="KAJ7379117.1"/>
    </source>
</evidence>